<comment type="caution">
    <text evidence="2">The sequence shown here is derived from an EMBL/GenBank/DDBJ whole genome shotgun (WGS) entry which is preliminary data.</text>
</comment>
<organism evidence="2 3">
    <name type="scientific">Candidatus Synechococcus calcipolaris G9</name>
    <dbReference type="NCBI Taxonomy" id="1497997"/>
    <lineage>
        <taxon>Bacteria</taxon>
        <taxon>Bacillati</taxon>
        <taxon>Cyanobacteriota</taxon>
        <taxon>Cyanophyceae</taxon>
        <taxon>Synechococcales</taxon>
        <taxon>Synechococcaceae</taxon>
        <taxon>Synechococcus</taxon>
    </lineage>
</organism>
<accession>A0ABT6EXN4</accession>
<keyword evidence="3" id="KW-1185">Reference proteome</keyword>
<dbReference type="Pfam" id="PF18135">
    <property type="entry name" value="Type_ISP_C"/>
    <property type="match status" value="1"/>
</dbReference>
<evidence type="ECO:0000313" key="2">
    <source>
        <dbReference type="EMBL" id="MDG2990127.1"/>
    </source>
</evidence>
<dbReference type="InterPro" id="IPR041635">
    <property type="entry name" value="Type_ISP_LLaBIII_C"/>
</dbReference>
<evidence type="ECO:0000313" key="3">
    <source>
        <dbReference type="Proteomes" id="UP001154265"/>
    </source>
</evidence>
<protein>
    <recommendedName>
        <fullName evidence="1">Type ISP restriction-modification enzyme LLaBIII C-terminal specificity domain-containing protein</fullName>
    </recommendedName>
</protein>
<proteinExistence type="predicted"/>
<dbReference type="Proteomes" id="UP001154265">
    <property type="component" value="Unassembled WGS sequence"/>
</dbReference>
<dbReference type="RefSeq" id="WP_277866045.1">
    <property type="nucleotide sequence ID" value="NZ_JAKKUT010000002.1"/>
</dbReference>
<evidence type="ECO:0000259" key="1">
    <source>
        <dbReference type="Pfam" id="PF18135"/>
    </source>
</evidence>
<reference evidence="2" key="1">
    <citation type="journal article" date="2022" name="Genome Biol. Evol.">
        <title>A New Gene Family Diagnostic for Intracellular Biomineralization of Amorphous Ca Carbonates by Cyanobacteria.</title>
        <authorList>
            <person name="Benzerara K."/>
            <person name="Duprat E."/>
            <person name="Bitard-Feildel T."/>
            <person name="Caumes G."/>
            <person name="Cassier-Chauvat C."/>
            <person name="Chauvat F."/>
            <person name="Dezi M."/>
            <person name="Diop S.I."/>
            <person name="Gaschignard G."/>
            <person name="Gorgen S."/>
            <person name="Gugger M."/>
            <person name="Lopez-Garcia P."/>
            <person name="Millet M."/>
            <person name="Skouri-Panet F."/>
            <person name="Moreira D."/>
            <person name="Callebaut I."/>
        </authorList>
    </citation>
    <scope>NUCLEOTIDE SEQUENCE</scope>
    <source>
        <strain evidence="2">G9</strain>
    </source>
</reference>
<reference evidence="2" key="2">
    <citation type="submission" date="2022-01" db="EMBL/GenBank/DDBJ databases">
        <authorList>
            <person name="Zivanovic Y."/>
            <person name="Moreira D."/>
            <person name="Lopez-Garcia P."/>
        </authorList>
    </citation>
    <scope>NUCLEOTIDE SEQUENCE</scope>
    <source>
        <strain evidence="2">G9</strain>
    </source>
</reference>
<gene>
    <name evidence="2" type="ORF">L3556_04135</name>
</gene>
<sequence>MSKAKIFYFTLQDEQTKEEKLDWFERTRFEQIPFDHITPDKKTNWINLTDNDFDSFLPLIDKVVKAGKSQEAVFQLFSAGVKTQRDEWAYDWNEDDLIEKIKFLLNDYQASLKKGNSGKSKIKWDENLESCLARRIQKEFDRECIRNGMYRPFVKKKIYFDSHLNGRTYQMSNIFRTSNSKNTLIWLKTGDAIPFWCLASSYIADLTTIGGSQCLPLYRYDENGNRIDNITDWGLTQFQTHYSDPTITKEAIFHYTYAVLHHPAYRTKYELNLKREFPRLPFYSNFHQWATWGRALMDLHLNYEAIEPYGLTRHDIASKANPKAKLKADKTHGTITLDENTQLSGVPPIAWDYKLGNRSALEWILDQYKEKKPKDPTIAKLFNTYKFADYKEQVIDLLDRVCTVSVRTIEIIQQMPDTVEHQGG</sequence>
<feature type="domain" description="Type ISP restriction-modification enzyme LLaBIII C-terminal specificity" evidence="1">
    <location>
        <begin position="73"/>
        <end position="397"/>
    </location>
</feature>
<dbReference type="EMBL" id="JAKKUT010000002">
    <property type="protein sequence ID" value="MDG2990127.1"/>
    <property type="molecule type" value="Genomic_DNA"/>
</dbReference>
<name>A0ABT6EXN4_9SYNE</name>